<dbReference type="FunFam" id="3.40.50.720:FF:000084">
    <property type="entry name" value="Short-chain dehydrogenase reductase"/>
    <property type="match status" value="1"/>
</dbReference>
<evidence type="ECO:0000256" key="4">
    <source>
        <dbReference type="RuleBase" id="RU000363"/>
    </source>
</evidence>
<dbReference type="NCBIfam" id="TIGR03971">
    <property type="entry name" value="SDR_subfam_1"/>
    <property type="match status" value="1"/>
</dbReference>
<dbReference type="CDD" id="cd05233">
    <property type="entry name" value="SDR_c"/>
    <property type="match status" value="1"/>
</dbReference>
<dbReference type="PRINTS" id="PR00081">
    <property type="entry name" value="GDHRDH"/>
</dbReference>
<dbReference type="EMBL" id="AP022582">
    <property type="protein sequence ID" value="BBY02491.1"/>
    <property type="molecule type" value="Genomic_DNA"/>
</dbReference>
<reference evidence="5 6" key="1">
    <citation type="journal article" date="2019" name="Emerg. Microbes Infect.">
        <title>Comprehensive subspecies identification of 175 nontuberculous mycobacteria species based on 7547 genomic profiles.</title>
        <authorList>
            <person name="Matsumoto Y."/>
            <person name="Kinjo T."/>
            <person name="Motooka D."/>
            <person name="Nabeya D."/>
            <person name="Jung N."/>
            <person name="Uechi K."/>
            <person name="Horii T."/>
            <person name="Iida T."/>
            <person name="Fujita J."/>
            <person name="Nakamura S."/>
        </authorList>
    </citation>
    <scope>NUCLEOTIDE SEQUENCE [LARGE SCALE GENOMIC DNA]</scope>
    <source>
        <strain evidence="5 6">JCM 16018</strain>
    </source>
</reference>
<evidence type="ECO:0000256" key="3">
    <source>
        <dbReference type="ARBA" id="ARBA00023027"/>
    </source>
</evidence>
<keyword evidence="6" id="KW-1185">Reference proteome</keyword>
<dbReference type="InterPro" id="IPR036291">
    <property type="entry name" value="NAD(P)-bd_dom_sf"/>
</dbReference>
<evidence type="ECO:0000256" key="1">
    <source>
        <dbReference type="ARBA" id="ARBA00006484"/>
    </source>
</evidence>
<keyword evidence="3" id="KW-0520">NAD</keyword>
<dbReference type="InterPro" id="IPR020904">
    <property type="entry name" value="Sc_DH/Rdtase_CS"/>
</dbReference>
<gene>
    <name evidence="5" type="ORF">MSEO_29900</name>
</gene>
<dbReference type="InterPro" id="IPR002347">
    <property type="entry name" value="SDR_fam"/>
</dbReference>
<organism evidence="5 6">
    <name type="scientific">Mycobacterium seoulense</name>
    <dbReference type="NCBI Taxonomy" id="386911"/>
    <lineage>
        <taxon>Bacteria</taxon>
        <taxon>Bacillati</taxon>
        <taxon>Actinomycetota</taxon>
        <taxon>Actinomycetes</taxon>
        <taxon>Mycobacteriales</taxon>
        <taxon>Mycobacteriaceae</taxon>
        <taxon>Mycobacterium</taxon>
    </lineage>
</organism>
<keyword evidence="2" id="KW-0560">Oxidoreductase</keyword>
<dbReference type="AlphaFoldDB" id="A0A7I7P0R1"/>
<evidence type="ECO:0000313" key="5">
    <source>
        <dbReference type="EMBL" id="BBY02491.1"/>
    </source>
</evidence>
<dbReference type="Pfam" id="PF00106">
    <property type="entry name" value="adh_short"/>
    <property type="match status" value="1"/>
</dbReference>
<protein>
    <submittedName>
        <fullName evidence="5">3-ketoacyl-ACP reductase</fullName>
    </submittedName>
</protein>
<dbReference type="Gene3D" id="3.40.50.720">
    <property type="entry name" value="NAD(P)-binding Rossmann-like Domain"/>
    <property type="match status" value="1"/>
</dbReference>
<sequence length="266" mass="28244">MGRMTGKVVLVTGAARGMGRSHAIRLAEEGADLILVDICSSIDGIGYAMSSAEDLASTVKEVEALGRRVHAARVDVRDRQLMQDVVGTGVERLGHLDGAVSNAGVLTCGTWESTTDKDWRTVLDVNLIGTWNTCLASIPHMLERGGSLVNISSAAGIKGTPLHLPYTASKHGVVGLSMALANELANHAIRVNTVHPTGVETGIEAPRLMEMLSGERQDLGPIFQNAMPTFYIDAVDVSNAVLYLLSDEARFVTGTQLKVDAGVTIR</sequence>
<dbReference type="PANTHER" id="PTHR24321">
    <property type="entry name" value="DEHYDROGENASES, SHORT CHAIN"/>
    <property type="match status" value="1"/>
</dbReference>
<accession>A0A7I7P0R1</accession>
<comment type="similarity">
    <text evidence="1 4">Belongs to the short-chain dehydrogenases/reductases (SDR) family.</text>
</comment>
<evidence type="ECO:0000313" key="6">
    <source>
        <dbReference type="Proteomes" id="UP000466632"/>
    </source>
</evidence>
<dbReference type="NCBIfam" id="NF009467">
    <property type="entry name" value="PRK12826.1-3"/>
    <property type="match status" value="1"/>
</dbReference>
<dbReference type="Proteomes" id="UP000466632">
    <property type="component" value="Chromosome"/>
</dbReference>
<dbReference type="SUPFAM" id="SSF51735">
    <property type="entry name" value="NAD(P)-binding Rossmann-fold domains"/>
    <property type="match status" value="1"/>
</dbReference>
<dbReference type="RefSeq" id="WP_067923881.1">
    <property type="nucleotide sequence ID" value="NZ_AP022582.1"/>
</dbReference>
<dbReference type="KEGG" id="mseo:MSEO_29900"/>
<dbReference type="PROSITE" id="PS00061">
    <property type="entry name" value="ADH_SHORT"/>
    <property type="match status" value="1"/>
</dbReference>
<dbReference type="PANTHER" id="PTHR24321:SF8">
    <property type="entry name" value="ESTRADIOL 17-BETA-DEHYDROGENASE 8-RELATED"/>
    <property type="match status" value="1"/>
</dbReference>
<dbReference type="InterPro" id="IPR023985">
    <property type="entry name" value="SDR_subfam_1"/>
</dbReference>
<proteinExistence type="inferred from homology"/>
<evidence type="ECO:0000256" key="2">
    <source>
        <dbReference type="ARBA" id="ARBA00023002"/>
    </source>
</evidence>
<dbReference type="GO" id="GO:0016491">
    <property type="term" value="F:oxidoreductase activity"/>
    <property type="evidence" value="ECO:0007669"/>
    <property type="project" value="UniProtKB-KW"/>
</dbReference>
<dbReference type="PRINTS" id="PR00080">
    <property type="entry name" value="SDRFAMILY"/>
</dbReference>
<name>A0A7I7P0R1_9MYCO</name>